<evidence type="ECO:0000259" key="2">
    <source>
        <dbReference type="Pfam" id="PF07007"/>
    </source>
</evidence>
<dbReference type="AlphaFoldDB" id="A0A846N152"/>
<reference evidence="3 4" key="1">
    <citation type="submission" date="2020-03" db="EMBL/GenBank/DDBJ databases">
        <title>Genomic Encyclopedia of Type Strains, Phase IV (KMG-IV): sequencing the most valuable type-strain genomes for metagenomic binning, comparative biology and taxonomic classification.</title>
        <authorList>
            <person name="Goeker M."/>
        </authorList>
    </citation>
    <scope>NUCLEOTIDE SEQUENCE [LARGE SCALE GENOMIC DNA]</scope>
    <source>
        <strain evidence="3 4">DSM 19867</strain>
    </source>
</reference>
<dbReference type="InterPro" id="IPR009739">
    <property type="entry name" value="LprI-like_N"/>
</dbReference>
<evidence type="ECO:0000313" key="3">
    <source>
        <dbReference type="EMBL" id="NIK89694.1"/>
    </source>
</evidence>
<dbReference type="Proteomes" id="UP000570514">
    <property type="component" value="Unassembled WGS sequence"/>
</dbReference>
<keyword evidence="4" id="KW-1185">Reference proteome</keyword>
<name>A0A846N152_9PROT</name>
<keyword evidence="1" id="KW-0732">Signal</keyword>
<organism evidence="3 4">
    <name type="scientific">Rhizomicrobium palustre</name>
    <dbReference type="NCBI Taxonomy" id="189966"/>
    <lineage>
        <taxon>Bacteria</taxon>
        <taxon>Pseudomonadati</taxon>
        <taxon>Pseudomonadota</taxon>
        <taxon>Alphaproteobacteria</taxon>
        <taxon>Micropepsales</taxon>
        <taxon>Micropepsaceae</taxon>
        <taxon>Rhizomicrobium</taxon>
    </lineage>
</organism>
<evidence type="ECO:0000313" key="4">
    <source>
        <dbReference type="Proteomes" id="UP000570514"/>
    </source>
</evidence>
<feature type="domain" description="Lysozyme inhibitor LprI-like N-terminal" evidence="2">
    <location>
        <begin position="279"/>
        <end position="354"/>
    </location>
</feature>
<sequence length="366" mass="39850">MMRHSLWASMLFCGVALAGVEQNVDVLKTIGHDLHNSADLTAKKPAPGESDDDRLNEALYAGDFAKAKAILSAMLAGGGKKPFFADETMATIDRCIAAGKTLVVPAELKAIAADPRNSKNFSADDTVTAAVALANGWGVAKDRKRATALICHSQELTIAEFEGMTKFLTEKTSGNFLFCDHVTSGLHAGACEGFTQDNLKAERDRKLAQLTDTYTSEQKSAFAALRKAAQSYFEAHAGDEQDMSGTLRGAFYTGELGAMDEALSNYVNKFENHQLPPADDFAAADAKLNALYRKVMKETDWSDQGSVTADGVRGVQRRWIKYRDAWAVFGPLRYPGTTADQWKAWATRQRVKQLEAGFAPFGAENR</sequence>
<feature type="signal peptide" evidence="1">
    <location>
        <begin position="1"/>
        <end position="18"/>
    </location>
</feature>
<gene>
    <name evidence="3" type="ORF">FHS83_003012</name>
</gene>
<accession>A0A846N152</accession>
<dbReference type="Pfam" id="PF07007">
    <property type="entry name" value="LprI"/>
    <property type="match status" value="1"/>
</dbReference>
<evidence type="ECO:0000256" key="1">
    <source>
        <dbReference type="SAM" id="SignalP"/>
    </source>
</evidence>
<protein>
    <submittedName>
        <fullName evidence="3">Uncharacterized protein YecT (DUF1311 family)</fullName>
    </submittedName>
</protein>
<proteinExistence type="predicted"/>
<dbReference type="Gene3D" id="1.20.1270.180">
    <property type="match status" value="1"/>
</dbReference>
<feature type="chain" id="PRO_5032353073" evidence="1">
    <location>
        <begin position="19"/>
        <end position="366"/>
    </location>
</feature>
<dbReference type="EMBL" id="JAASRM010000001">
    <property type="protein sequence ID" value="NIK89694.1"/>
    <property type="molecule type" value="Genomic_DNA"/>
</dbReference>
<comment type="caution">
    <text evidence="3">The sequence shown here is derived from an EMBL/GenBank/DDBJ whole genome shotgun (WGS) entry which is preliminary data.</text>
</comment>